<dbReference type="STRING" id="4432.A0A1U8AE88"/>
<dbReference type="Pfam" id="PF18592">
    <property type="entry name" value="Tho1_MOS11_C"/>
    <property type="match status" value="1"/>
</dbReference>
<dbReference type="RefSeq" id="XP_010260116.1">
    <property type="nucleotide sequence ID" value="XM_010261814.2"/>
</dbReference>
<evidence type="ECO:0000313" key="3">
    <source>
        <dbReference type="Proteomes" id="UP000189703"/>
    </source>
</evidence>
<evidence type="ECO:0000256" key="1">
    <source>
        <dbReference type="SAM" id="MobiDB-lite"/>
    </source>
</evidence>
<gene>
    <name evidence="4" type="primary">LOC104599322</name>
</gene>
<organism evidence="3 4">
    <name type="scientific">Nelumbo nucifera</name>
    <name type="common">Sacred lotus</name>
    <dbReference type="NCBI Taxonomy" id="4432"/>
    <lineage>
        <taxon>Eukaryota</taxon>
        <taxon>Viridiplantae</taxon>
        <taxon>Streptophyta</taxon>
        <taxon>Embryophyta</taxon>
        <taxon>Tracheophyta</taxon>
        <taxon>Spermatophyta</taxon>
        <taxon>Magnoliopsida</taxon>
        <taxon>Proteales</taxon>
        <taxon>Nelumbonaceae</taxon>
        <taxon>Nelumbo</taxon>
    </lineage>
</organism>
<dbReference type="GO" id="GO:0016973">
    <property type="term" value="P:poly(A)+ mRNA export from nucleus"/>
    <property type="evidence" value="ECO:0000318"/>
    <property type="project" value="GO_Central"/>
</dbReference>
<feature type="compositionally biased region" description="Basic and acidic residues" evidence="1">
    <location>
        <begin position="98"/>
        <end position="108"/>
    </location>
</feature>
<dbReference type="InterPro" id="IPR044209">
    <property type="entry name" value="MOS11"/>
</dbReference>
<dbReference type="KEGG" id="nnu:104599322"/>
<evidence type="ECO:0000259" key="2">
    <source>
        <dbReference type="Pfam" id="PF18592"/>
    </source>
</evidence>
<dbReference type="eggNOG" id="ENOG502S2BB">
    <property type="taxonomic scope" value="Eukaryota"/>
</dbReference>
<dbReference type="OrthoDB" id="5837849at2759"/>
<accession>A0A1U8AE88</accession>
<dbReference type="InParanoid" id="A0A1U8AE88"/>
<dbReference type="AlphaFoldDB" id="A0A1U8AE88"/>
<dbReference type="PANTHER" id="PTHR47701:SF2">
    <property type="entry name" value="PROTEIN MODIFIER OF SNC1 11"/>
    <property type="match status" value="1"/>
</dbReference>
<dbReference type="InterPro" id="IPR040746">
    <property type="entry name" value="THO1_MOS11_C"/>
</dbReference>
<name>A0A1U8AE88_NELNU</name>
<reference evidence="4" key="1">
    <citation type="submission" date="2025-08" db="UniProtKB">
        <authorList>
            <consortium name="RefSeq"/>
        </authorList>
    </citation>
    <scope>IDENTIFICATION</scope>
</reference>
<feature type="compositionally biased region" description="Basic and acidic residues" evidence="1">
    <location>
        <begin position="119"/>
        <end position="128"/>
    </location>
</feature>
<protein>
    <submittedName>
        <fullName evidence="4">Protein MODIFIER OF SNC1 11-like isoform X1</fullName>
    </submittedName>
</protein>
<feature type="domain" description="THO1-MOS11 C-terminal" evidence="2">
    <location>
        <begin position="77"/>
        <end position="110"/>
    </location>
</feature>
<feature type="region of interest" description="Disordered" evidence="1">
    <location>
        <begin position="95"/>
        <end position="151"/>
    </location>
</feature>
<sequence length="229" mass="25395">MATTEMPKPQEKEELPKQTLETLPDKTPPLSERLDEPPDYLSGPSHPVTDASKIEEKEPKENTEAPIFSPMAASTPVSDLQKKIRRAERFAMPVQLSEEEKRSSRAERFGTGSTLLGSDELKKSEEQKRKARAERFGLPAQSVTDEEAKKKARLARFAPVSKTESLEEDKKKARAIRFAEPPSGTPSQMNGTANTEQVAALPVFRGLPTMFTARSVLLHGDALLLLRCI</sequence>
<dbReference type="Proteomes" id="UP000189703">
    <property type="component" value="Unplaced"/>
</dbReference>
<evidence type="ECO:0000313" key="4">
    <source>
        <dbReference type="RefSeq" id="XP_010260116.1"/>
    </source>
</evidence>
<dbReference type="OMA" id="TMFTARS"/>
<dbReference type="GO" id="GO:0005634">
    <property type="term" value="C:nucleus"/>
    <property type="evidence" value="ECO:0000318"/>
    <property type="project" value="GO_Central"/>
</dbReference>
<feature type="region of interest" description="Disordered" evidence="1">
    <location>
        <begin position="1"/>
        <end position="80"/>
    </location>
</feature>
<dbReference type="GeneID" id="104599322"/>
<keyword evidence="3" id="KW-1185">Reference proteome</keyword>
<proteinExistence type="predicted"/>
<dbReference type="PANTHER" id="PTHR47701">
    <property type="entry name" value="PROTEIN MODIFIER OF SNC1 11"/>
    <property type="match status" value="1"/>
</dbReference>
<feature type="compositionally biased region" description="Basic and acidic residues" evidence="1">
    <location>
        <begin position="52"/>
        <end position="63"/>
    </location>
</feature>